<reference evidence="2" key="2">
    <citation type="submission" date="2015-06" db="UniProtKB">
        <authorList>
            <consortium name="EnsemblMetazoa"/>
        </authorList>
    </citation>
    <scope>IDENTIFICATION</scope>
</reference>
<feature type="compositionally biased region" description="Basic and acidic residues" evidence="1">
    <location>
        <begin position="803"/>
        <end position="813"/>
    </location>
</feature>
<dbReference type="Proteomes" id="UP000015104">
    <property type="component" value="Unassembled WGS sequence"/>
</dbReference>
<feature type="region of interest" description="Disordered" evidence="1">
    <location>
        <begin position="582"/>
        <end position="613"/>
    </location>
</feature>
<feature type="compositionally biased region" description="Basic residues" evidence="1">
    <location>
        <begin position="863"/>
        <end position="880"/>
    </location>
</feature>
<feature type="compositionally biased region" description="Basic and acidic residues" evidence="1">
    <location>
        <begin position="68"/>
        <end position="79"/>
    </location>
</feature>
<accession>T1K3F6</accession>
<dbReference type="HOGENOM" id="CLU_284897_0_0_1"/>
<name>T1K3F6_TETUR</name>
<organism evidence="2 3">
    <name type="scientific">Tetranychus urticae</name>
    <name type="common">Two-spotted spider mite</name>
    <dbReference type="NCBI Taxonomy" id="32264"/>
    <lineage>
        <taxon>Eukaryota</taxon>
        <taxon>Metazoa</taxon>
        <taxon>Ecdysozoa</taxon>
        <taxon>Arthropoda</taxon>
        <taxon>Chelicerata</taxon>
        <taxon>Arachnida</taxon>
        <taxon>Acari</taxon>
        <taxon>Acariformes</taxon>
        <taxon>Trombidiformes</taxon>
        <taxon>Prostigmata</taxon>
        <taxon>Eleutherengona</taxon>
        <taxon>Raphignathae</taxon>
        <taxon>Tetranychoidea</taxon>
        <taxon>Tetranychidae</taxon>
        <taxon>Tetranychus</taxon>
    </lineage>
</organism>
<feature type="compositionally biased region" description="Polar residues" evidence="1">
    <location>
        <begin position="419"/>
        <end position="430"/>
    </location>
</feature>
<feature type="compositionally biased region" description="Basic and acidic residues" evidence="1">
    <location>
        <begin position="1044"/>
        <end position="1056"/>
    </location>
</feature>
<feature type="compositionally biased region" description="Polar residues" evidence="1">
    <location>
        <begin position="598"/>
        <end position="613"/>
    </location>
</feature>
<feature type="region of interest" description="Disordered" evidence="1">
    <location>
        <begin position="68"/>
        <end position="90"/>
    </location>
</feature>
<feature type="compositionally biased region" description="Basic and acidic residues" evidence="1">
    <location>
        <begin position="384"/>
        <end position="405"/>
    </location>
</feature>
<feature type="region of interest" description="Disordered" evidence="1">
    <location>
        <begin position="861"/>
        <end position="887"/>
    </location>
</feature>
<feature type="region of interest" description="Disordered" evidence="1">
    <location>
        <begin position="795"/>
        <end position="822"/>
    </location>
</feature>
<feature type="region of interest" description="Disordered" evidence="1">
    <location>
        <begin position="953"/>
        <end position="1089"/>
    </location>
</feature>
<keyword evidence="3" id="KW-1185">Reference proteome</keyword>
<dbReference type="EMBL" id="CAEY01001379">
    <property type="status" value="NOT_ANNOTATED_CDS"/>
    <property type="molecule type" value="Genomic_DNA"/>
</dbReference>
<feature type="region of interest" description="Disordered" evidence="1">
    <location>
        <begin position="283"/>
        <end position="466"/>
    </location>
</feature>
<feature type="compositionally biased region" description="Basic and acidic residues" evidence="1">
    <location>
        <begin position="978"/>
        <end position="996"/>
    </location>
</feature>
<dbReference type="EnsemblMetazoa" id="tetur04g08510.1">
    <property type="protein sequence ID" value="tetur04g08510.1"/>
    <property type="gene ID" value="tetur04g08510"/>
</dbReference>
<reference evidence="3" key="1">
    <citation type="submission" date="2011-08" db="EMBL/GenBank/DDBJ databases">
        <authorList>
            <person name="Rombauts S."/>
        </authorList>
    </citation>
    <scope>NUCLEOTIDE SEQUENCE</scope>
    <source>
        <strain evidence="3">London</strain>
    </source>
</reference>
<feature type="region of interest" description="Disordered" evidence="1">
    <location>
        <begin position="26"/>
        <end position="55"/>
    </location>
</feature>
<proteinExistence type="predicted"/>
<feature type="compositionally biased region" description="Polar residues" evidence="1">
    <location>
        <begin position="1073"/>
        <end position="1083"/>
    </location>
</feature>
<dbReference type="AlphaFoldDB" id="T1K3F6"/>
<feature type="compositionally biased region" description="Basic residues" evidence="1">
    <location>
        <begin position="317"/>
        <end position="328"/>
    </location>
</feature>
<feature type="compositionally biased region" description="Low complexity" evidence="1">
    <location>
        <begin position="299"/>
        <end position="316"/>
    </location>
</feature>
<evidence type="ECO:0000256" key="1">
    <source>
        <dbReference type="SAM" id="MobiDB-lite"/>
    </source>
</evidence>
<feature type="compositionally biased region" description="Acidic residues" evidence="1">
    <location>
        <begin position="1009"/>
        <end position="1019"/>
    </location>
</feature>
<feature type="region of interest" description="Disordered" evidence="1">
    <location>
        <begin position="632"/>
        <end position="677"/>
    </location>
</feature>
<protein>
    <submittedName>
        <fullName evidence="2">Uncharacterized protein</fullName>
    </submittedName>
</protein>
<feature type="compositionally biased region" description="Polar residues" evidence="1">
    <location>
        <begin position="346"/>
        <end position="369"/>
    </location>
</feature>
<evidence type="ECO:0000313" key="2">
    <source>
        <dbReference type="EnsemblMetazoa" id="tetur04g08510.1"/>
    </source>
</evidence>
<evidence type="ECO:0000313" key="3">
    <source>
        <dbReference type="Proteomes" id="UP000015104"/>
    </source>
</evidence>
<sequence length="1089" mass="123599">MDPSDEEEIEASRKLLGAVRKQFASEKGLEAKRTISKSGDESQHDKKGAKEKALREKTQIEFFEREKIFANDDNQKTEGEQPEPNQFPVMNDRPALVRLTTVAPKKANRQPITVVSPEDQNNDNDKYNGMDFQSLHDLLLKRLKGWREKGYKITTELEIVQRGAVHDKVRSVRERGKGQQTFQRYERGNAIRGKTPSSYIRSSLGDQKIRHIEPLSANHNTDNDKMQLEVKENENKQTNQKNLFSNLPKFLLEPADYETELDGPEDKVQLSPHNHRQPLHQLQPMQTLPPHPHQHPHQNPHQYQFSQPQLHLSPHSIPHHHQQHHLQHTHSVLLPPPPEALKLQASPPSTGPKTVNLVSLNNTKGSNRPSKGKKYSFKGMTRKVTSEKRDEETIGKKQNVRDGKSVDQSNFKNGDKNKVSSSTTPISTLSESKEFTNNKGDQSKSASKSEDEQSKRRLAAQKKLKAKAKKKAKLKLQQDKLQNQVLQQQQGYQANNLKQADRNIFRSPMSIQEQIMFPASPLASNSGHGNENPSIHSSLGISNPLNFFDGFHDGLYMPNENDFDDISFGNPTLISIPGLIETPNGEQNPHTADPFKLLNNQKQNDGSNNQKQNFFGFQDYTEIGKKHRQNGISFEDPLTSHPVSPPHTEILIGSLNGPKKLTSPNSGSDSKANKIRNYPTSIQDITRGKKMSNSYTVDPSFGRESPDNLFLSQPGKDSEPMLNQFKNGLTSNSKMTNEMNSWNGNNHRNNAQNFQTTPITLPWYQHEVDNLLKSNPGKSSSWDQGKQKSKQITNNFNQPVDQNLRHSGRDQRPVRFSTPKPISKQKMGFAFDEPLELITETPRELKPVDYPRLTWIEPEADKVKKRKQKKNKSKGLKNNKKSNNNVNSYQQQIQQLTDDMISIGFDSQRMRTPKAQDLLMRSSQIYPLIGGYSPFIMPSSASEDFNVTVDSDDEVEDDESMNHQDDDNQSEFGLDYVGDDRGKTEEGKKEAVEEIMMKSNNFNTNVNDDNGEDDEDNDDANVNQSESAKQKQQQQKNIPNDPELLIKDKINDENKAKSNYNLISKNERDPDKPSSSQIWSQPCPTCPEL</sequence>
<feature type="compositionally biased region" description="Polar residues" evidence="1">
    <location>
        <begin position="437"/>
        <end position="446"/>
    </location>
</feature>
<feature type="compositionally biased region" description="Basic residues" evidence="1">
    <location>
        <begin position="456"/>
        <end position="466"/>
    </location>
</feature>